<protein>
    <submittedName>
        <fullName evidence="1">DNA helicase UvrD</fullName>
    </submittedName>
</protein>
<sequence>MSSIIADLHIHSKYSRAVSLKMDLTEIGRCASQKGIHLVSTGDWTHPLWFLSIQNELKEVNEGIYELKKTHPDQKHKVRYMLTTELSSIYTQGGKTRRIHNVIFSPSIKTALKIITQLKKHGINLSSDGRPILGMSSKNLLELVLGIDPNCLLIPAHIWTPWFSLFGSKSGFDSIEECFGKENAKYIYGIETGLSSDPIMNWQIKELETRSILSSSDAHSGQKLGREATVFISNSNLKGQMSNLQIKSQMSNYSYTDIVNAIKQKPDGKLKIGYTIEFFPEEGKYHWTGHRTCNIKYSPKQEKEKGVICPVCKQPLTVGVESRVADLSNKLLEKTDLLYAKNSVGLTFVEDQDKKRRPFVSIIPLLEVLSQLHNGSPTKAMRAYEEITDTIGTEFDILLKIPIDVIEKKGGLELAKAIEKIRNRSVYVDPGYDGVFGVVKLGKDEKPEITPALF</sequence>
<dbReference type="Proteomes" id="UP000229401">
    <property type="component" value="Unassembled WGS sequence"/>
</dbReference>
<dbReference type="EMBL" id="PFLI01000066">
    <property type="protein sequence ID" value="PIY72237.1"/>
    <property type="molecule type" value="Genomic_DNA"/>
</dbReference>
<dbReference type="Gene3D" id="3.20.20.140">
    <property type="entry name" value="Metal-dependent hydrolases"/>
    <property type="match status" value="1"/>
</dbReference>
<evidence type="ECO:0000313" key="1">
    <source>
        <dbReference type="EMBL" id="PIY72237.1"/>
    </source>
</evidence>
<accession>A0A2M7QIS0</accession>
<dbReference type="SUPFAM" id="SSF89550">
    <property type="entry name" value="PHP domain-like"/>
    <property type="match status" value="1"/>
</dbReference>
<comment type="caution">
    <text evidence="1">The sequence shown here is derived from an EMBL/GenBank/DDBJ whole genome shotgun (WGS) entry which is preliminary data.</text>
</comment>
<name>A0A2M7QIS0_9BACT</name>
<keyword evidence="1" id="KW-0547">Nucleotide-binding</keyword>
<dbReference type="CDD" id="cd19067">
    <property type="entry name" value="PfuEndoQ-like"/>
    <property type="match status" value="1"/>
</dbReference>
<keyword evidence="1" id="KW-0347">Helicase</keyword>
<organism evidence="1 2">
    <name type="scientific">Candidatus Roizmanbacteria bacterium CG_4_10_14_0_8_um_filter_33_9</name>
    <dbReference type="NCBI Taxonomy" id="1974826"/>
    <lineage>
        <taxon>Bacteria</taxon>
        <taxon>Candidatus Roizmaniibacteriota</taxon>
    </lineage>
</organism>
<reference evidence="2" key="1">
    <citation type="submission" date="2017-09" db="EMBL/GenBank/DDBJ databases">
        <title>Depth-based differentiation of microbial function through sediment-hosted aquifers and enrichment of novel symbionts in the deep terrestrial subsurface.</title>
        <authorList>
            <person name="Probst A.J."/>
            <person name="Ladd B."/>
            <person name="Jarett J.K."/>
            <person name="Geller-Mcgrath D.E."/>
            <person name="Sieber C.M.K."/>
            <person name="Emerson J.B."/>
            <person name="Anantharaman K."/>
            <person name="Thomas B.C."/>
            <person name="Malmstrom R."/>
            <person name="Stieglmeier M."/>
            <person name="Klingl A."/>
            <person name="Woyke T."/>
            <person name="Ryan C.M."/>
            <person name="Banfield J.F."/>
        </authorList>
    </citation>
    <scope>NUCLEOTIDE SEQUENCE [LARGE SCALE GENOMIC DNA]</scope>
</reference>
<evidence type="ECO:0000313" key="2">
    <source>
        <dbReference type="Proteomes" id="UP000229401"/>
    </source>
</evidence>
<keyword evidence="1" id="KW-0378">Hydrolase</keyword>
<dbReference type="InterPro" id="IPR016195">
    <property type="entry name" value="Pol/histidinol_Pase-like"/>
</dbReference>
<dbReference type="GO" id="GO:0004386">
    <property type="term" value="F:helicase activity"/>
    <property type="evidence" value="ECO:0007669"/>
    <property type="project" value="UniProtKB-KW"/>
</dbReference>
<gene>
    <name evidence="1" type="ORF">COY87_02065</name>
</gene>
<dbReference type="PANTHER" id="PTHR40084">
    <property type="entry name" value="PHOSPHOHYDROLASE, PHP FAMILY"/>
    <property type="match status" value="1"/>
</dbReference>
<keyword evidence="1" id="KW-0067">ATP-binding</keyword>
<dbReference type="PANTHER" id="PTHR40084:SF1">
    <property type="entry name" value="PHOSPHOTRANSFERASE"/>
    <property type="match status" value="1"/>
</dbReference>
<proteinExistence type="predicted"/>
<dbReference type="AlphaFoldDB" id="A0A2M7QIS0"/>